<name>A0A8H7LZ58_9AGAM</name>
<feature type="compositionally biased region" description="Basic and acidic residues" evidence="8">
    <location>
        <begin position="69"/>
        <end position="82"/>
    </location>
</feature>
<dbReference type="PANTHER" id="PTHR14107">
    <property type="entry name" value="WD REPEAT PROTEIN"/>
    <property type="match status" value="1"/>
</dbReference>
<dbReference type="Pfam" id="PF01470">
    <property type="entry name" value="Peptidase_C15"/>
    <property type="match status" value="1"/>
</dbReference>
<reference evidence="9" key="1">
    <citation type="submission" date="2020-09" db="EMBL/GenBank/DDBJ databases">
        <title>Comparative genome analyses of four rice-infecting Rhizoctonia solani isolates reveal extensive enrichment of homogalacturonan modification genes.</title>
        <authorList>
            <person name="Lee D.-Y."/>
            <person name="Jeon J."/>
            <person name="Kim K.-T."/>
            <person name="Cheong K."/>
            <person name="Song H."/>
            <person name="Choi G."/>
            <person name="Ko J."/>
            <person name="Opiyo S.O."/>
            <person name="Zuo S."/>
            <person name="Madhav S."/>
            <person name="Lee Y.-H."/>
            <person name="Wang G.-L."/>
        </authorList>
    </citation>
    <scope>NUCLEOTIDE SEQUENCE</scope>
    <source>
        <strain evidence="9">AG1-IA WGL</strain>
    </source>
</reference>
<organism evidence="9 10">
    <name type="scientific">Rhizoctonia solani</name>
    <dbReference type="NCBI Taxonomy" id="456999"/>
    <lineage>
        <taxon>Eukaryota</taxon>
        <taxon>Fungi</taxon>
        <taxon>Dikarya</taxon>
        <taxon>Basidiomycota</taxon>
        <taxon>Agaricomycotina</taxon>
        <taxon>Agaricomycetes</taxon>
        <taxon>Cantharellales</taxon>
        <taxon>Ceratobasidiaceae</taxon>
        <taxon>Rhizoctonia</taxon>
    </lineage>
</organism>
<dbReference type="GO" id="GO:0005634">
    <property type="term" value="C:nucleus"/>
    <property type="evidence" value="ECO:0007669"/>
    <property type="project" value="TreeGrafter"/>
</dbReference>
<comment type="caution">
    <text evidence="9">The sequence shown here is derived from an EMBL/GenBank/DDBJ whole genome shotgun (WGS) entry which is preliminary data.</text>
</comment>
<feature type="region of interest" description="Disordered" evidence="8">
    <location>
        <begin position="292"/>
        <end position="330"/>
    </location>
</feature>
<proteinExistence type="inferred from homology"/>
<dbReference type="Proteomes" id="UP000602905">
    <property type="component" value="Unassembled WGS sequence"/>
</dbReference>
<dbReference type="Gene3D" id="3.40.630.20">
    <property type="entry name" value="Peptidase C15, pyroglutamyl peptidase I-like"/>
    <property type="match status" value="1"/>
</dbReference>
<dbReference type="Gene3D" id="2.130.10.10">
    <property type="entry name" value="YVTN repeat-like/Quinoprotein amine dehydrogenase"/>
    <property type="match status" value="1"/>
</dbReference>
<dbReference type="SUPFAM" id="SSF50978">
    <property type="entry name" value="WD40 repeat-like"/>
    <property type="match status" value="1"/>
</dbReference>
<dbReference type="InterPro" id="IPR036440">
    <property type="entry name" value="Peptidase_C15-like_sf"/>
</dbReference>
<dbReference type="AlphaFoldDB" id="A0A8H7LZ58"/>
<dbReference type="InterPro" id="IPR051362">
    <property type="entry name" value="WD_repeat_creC_regulators"/>
</dbReference>
<dbReference type="Pfam" id="PF00400">
    <property type="entry name" value="WD40"/>
    <property type="match status" value="1"/>
</dbReference>
<sequence>MAGIENDSTFVAPEGVYSLTEEYKPPPIHTTTAGIAASFHSKLTTITVKFAPPKAGSQGITSLLGGGKAVKEKEKDKKRDEDVQGNASGESEHELGGEQEPEPDMDDPSTPQQQQQLFSPTGLKPSPLTPRKKSVARPKHNIKTTSSSFVTRLHTMEGLTKYLGSKSGDVTFMFYNAGKSFYWMDVSGKLKEPLARISFSQFPTCHAVNTLTSSSTCLDIVIGFNTGDLIWFEPLSSRYVRINKQVVHNVNQPMNLSPCTQVRWVPSSRTLLLASYADGTIVVYDTERQDAPFVPHDPSKPMPPPPAPPSTHDTDEQKSSNGSGSAAAQSERMWNPLNEILVTSNGGPDGKAFKNPVSHWRLTEKKSVVVDFVFSPDVRYVAAISEDGCLRIIDALSETLMDVYQAYFGALTCLAWSPDGRYILTGGQDDLVTVLSPWEQRIVARCQGHLSFVSSVAFDASRIDSRTYRFGSVGEDNRLIFWDLSAGALHRPKLHPSHALSSTLSLALRRSHGNLVAGGVHQGETDRFHPAPSRMEVATIQPVVQVKPIDGEHLLAHVSFLPSGMMTMTRTGLIRQWCEMCEGRPFFAYGVGHSERGLNAKLPNLLSPFILLDNDAYHPSRRDANTQNTDHRPFSGVPENPSWVVASHLNNQTRDFGGVKVHITALEIPTAYSAVLNTIPALHASKEYDAMVHFGLGLPDRFRIERIGHKLGYPAPDAQGEFSDIVIFNESQEIRGFGAGFEQFEEELQTSIDVDAVVERLKSNGFEQTESSNDAGRFVCEFSYFCSLACAQREGTGIKVLFVHVPHIGYTYELPDMIRAFETVIEHVALNV</sequence>
<keyword evidence="6" id="KW-0788">Thiol protease</keyword>
<feature type="compositionally biased region" description="Acidic residues" evidence="8">
    <location>
        <begin position="97"/>
        <end position="107"/>
    </location>
</feature>
<dbReference type="GO" id="GO:0006508">
    <property type="term" value="P:proteolysis"/>
    <property type="evidence" value="ECO:0007669"/>
    <property type="project" value="UniProtKB-KW"/>
</dbReference>
<dbReference type="EMBL" id="JACYCD010000047">
    <property type="protein sequence ID" value="KAF8710377.1"/>
    <property type="molecule type" value="Genomic_DNA"/>
</dbReference>
<feature type="compositionally biased region" description="Polar residues" evidence="8">
    <location>
        <begin position="109"/>
        <end position="119"/>
    </location>
</feature>
<dbReference type="GO" id="GO:0008234">
    <property type="term" value="F:cysteine-type peptidase activity"/>
    <property type="evidence" value="ECO:0007669"/>
    <property type="project" value="UniProtKB-KW"/>
</dbReference>
<dbReference type="InterPro" id="IPR016125">
    <property type="entry name" value="Peptidase_C15-like"/>
</dbReference>
<keyword evidence="2 7" id="KW-0853">WD repeat</keyword>
<dbReference type="GO" id="GO:0045013">
    <property type="term" value="P:carbon catabolite repression of transcription"/>
    <property type="evidence" value="ECO:0007669"/>
    <property type="project" value="TreeGrafter"/>
</dbReference>
<gene>
    <name evidence="9" type="ORF">RHS03_01757</name>
</gene>
<dbReference type="SMART" id="SM00320">
    <property type="entry name" value="WD40"/>
    <property type="match status" value="4"/>
</dbReference>
<feature type="non-terminal residue" evidence="9">
    <location>
        <position position="1"/>
    </location>
</feature>
<feature type="repeat" description="WD" evidence="7">
    <location>
        <begin position="404"/>
        <end position="434"/>
    </location>
</feature>
<dbReference type="SUPFAM" id="SSF53182">
    <property type="entry name" value="Pyrrolidone carboxyl peptidase (pyroglutamate aminopeptidase)"/>
    <property type="match status" value="1"/>
</dbReference>
<keyword evidence="5" id="KW-0378">Hydrolase</keyword>
<evidence type="ECO:0000256" key="8">
    <source>
        <dbReference type="SAM" id="MobiDB-lite"/>
    </source>
</evidence>
<protein>
    <submittedName>
        <fullName evidence="9">WD40 repeat-like protein</fullName>
    </submittedName>
</protein>
<evidence type="ECO:0000256" key="3">
    <source>
        <dbReference type="ARBA" id="ARBA00022670"/>
    </source>
</evidence>
<feature type="compositionally biased region" description="Pro residues" evidence="8">
    <location>
        <begin position="300"/>
        <end position="309"/>
    </location>
</feature>
<evidence type="ECO:0000256" key="7">
    <source>
        <dbReference type="PROSITE-ProRule" id="PRU00221"/>
    </source>
</evidence>
<evidence type="ECO:0000256" key="6">
    <source>
        <dbReference type="ARBA" id="ARBA00022807"/>
    </source>
</evidence>
<accession>A0A8H7LZ58</accession>
<dbReference type="GO" id="GO:0032153">
    <property type="term" value="C:cell division site"/>
    <property type="evidence" value="ECO:0007669"/>
    <property type="project" value="TreeGrafter"/>
</dbReference>
<keyword evidence="3" id="KW-0645">Protease</keyword>
<feature type="region of interest" description="Disordered" evidence="8">
    <location>
        <begin position="50"/>
        <end position="141"/>
    </location>
</feature>
<evidence type="ECO:0000313" key="9">
    <source>
        <dbReference type="EMBL" id="KAF8710377.1"/>
    </source>
</evidence>
<dbReference type="PANTHER" id="PTHR14107:SF16">
    <property type="entry name" value="AT02583P"/>
    <property type="match status" value="1"/>
</dbReference>
<evidence type="ECO:0000256" key="2">
    <source>
        <dbReference type="ARBA" id="ARBA00022574"/>
    </source>
</evidence>
<dbReference type="InterPro" id="IPR015943">
    <property type="entry name" value="WD40/YVTN_repeat-like_dom_sf"/>
</dbReference>
<dbReference type="OrthoDB" id="3367at2759"/>
<keyword evidence="4" id="KW-0677">Repeat</keyword>
<dbReference type="InterPro" id="IPR036322">
    <property type="entry name" value="WD40_repeat_dom_sf"/>
</dbReference>
<feature type="compositionally biased region" description="Basic residues" evidence="8">
    <location>
        <begin position="130"/>
        <end position="141"/>
    </location>
</feature>
<feature type="compositionally biased region" description="Low complexity" evidence="8">
    <location>
        <begin position="319"/>
        <end position="330"/>
    </location>
</feature>
<evidence type="ECO:0000256" key="1">
    <source>
        <dbReference type="ARBA" id="ARBA00006641"/>
    </source>
</evidence>
<dbReference type="PROSITE" id="PS50082">
    <property type="entry name" value="WD_REPEATS_2"/>
    <property type="match status" value="1"/>
</dbReference>
<dbReference type="GO" id="GO:0051286">
    <property type="term" value="C:cell tip"/>
    <property type="evidence" value="ECO:0007669"/>
    <property type="project" value="TreeGrafter"/>
</dbReference>
<dbReference type="InterPro" id="IPR001680">
    <property type="entry name" value="WD40_rpt"/>
</dbReference>
<evidence type="ECO:0000256" key="5">
    <source>
        <dbReference type="ARBA" id="ARBA00022801"/>
    </source>
</evidence>
<evidence type="ECO:0000256" key="4">
    <source>
        <dbReference type="ARBA" id="ARBA00022737"/>
    </source>
</evidence>
<comment type="similarity">
    <text evidence="1">Belongs to the peptidase C15 family.</text>
</comment>
<evidence type="ECO:0000313" key="10">
    <source>
        <dbReference type="Proteomes" id="UP000602905"/>
    </source>
</evidence>